<evidence type="ECO:0000313" key="3">
    <source>
        <dbReference type="Proteomes" id="UP001189624"/>
    </source>
</evidence>
<evidence type="ECO:0008006" key="4">
    <source>
        <dbReference type="Google" id="ProtNLM"/>
    </source>
</evidence>
<dbReference type="Proteomes" id="UP001189624">
    <property type="component" value="Chromosome 9"/>
</dbReference>
<reference evidence="2" key="1">
    <citation type="submission" date="2023-10" db="EMBL/GenBank/DDBJ databases">
        <authorList>
            <person name="Domelevo Entfellner J.-B."/>
        </authorList>
    </citation>
    <scope>NUCLEOTIDE SEQUENCE</scope>
</reference>
<feature type="signal peptide" evidence="1">
    <location>
        <begin position="1"/>
        <end position="18"/>
    </location>
</feature>
<dbReference type="AlphaFoldDB" id="A0AA86W0E1"/>
<evidence type="ECO:0000313" key="2">
    <source>
        <dbReference type="EMBL" id="CAJ1973165.1"/>
    </source>
</evidence>
<keyword evidence="3" id="KW-1185">Reference proteome</keyword>
<dbReference type="Gramene" id="rna-AYBTSS11_LOCUS25225">
    <property type="protein sequence ID" value="CAJ1973165.1"/>
    <property type="gene ID" value="gene-AYBTSS11_LOCUS25225"/>
</dbReference>
<keyword evidence="1" id="KW-0732">Signal</keyword>
<proteinExistence type="predicted"/>
<evidence type="ECO:0000256" key="1">
    <source>
        <dbReference type="SAM" id="SignalP"/>
    </source>
</evidence>
<accession>A0AA86W0E1</accession>
<sequence>MAVVVCVRSLGALTCTSASDPSARLCLKPQNVTDILLAWLCGCGRDECDVSDDKKERLNHTSSTLCEECDELDPTALCCFVGIRIDVKGKERGR</sequence>
<gene>
    <name evidence="2" type="ORF">AYBTSS11_LOCUS25225</name>
</gene>
<feature type="chain" id="PRO_5041647160" description="Secreted protein" evidence="1">
    <location>
        <begin position="19"/>
        <end position="94"/>
    </location>
</feature>
<dbReference type="EMBL" id="OY731406">
    <property type="protein sequence ID" value="CAJ1973165.1"/>
    <property type="molecule type" value="Genomic_DNA"/>
</dbReference>
<organism evidence="2 3">
    <name type="scientific">Sphenostylis stenocarpa</name>
    <dbReference type="NCBI Taxonomy" id="92480"/>
    <lineage>
        <taxon>Eukaryota</taxon>
        <taxon>Viridiplantae</taxon>
        <taxon>Streptophyta</taxon>
        <taxon>Embryophyta</taxon>
        <taxon>Tracheophyta</taxon>
        <taxon>Spermatophyta</taxon>
        <taxon>Magnoliopsida</taxon>
        <taxon>eudicotyledons</taxon>
        <taxon>Gunneridae</taxon>
        <taxon>Pentapetalae</taxon>
        <taxon>rosids</taxon>
        <taxon>fabids</taxon>
        <taxon>Fabales</taxon>
        <taxon>Fabaceae</taxon>
        <taxon>Papilionoideae</taxon>
        <taxon>50 kb inversion clade</taxon>
        <taxon>NPAAA clade</taxon>
        <taxon>indigoferoid/millettioid clade</taxon>
        <taxon>Phaseoleae</taxon>
        <taxon>Sphenostylis</taxon>
    </lineage>
</organism>
<protein>
    <recommendedName>
        <fullName evidence="4">Secreted protein</fullName>
    </recommendedName>
</protein>
<name>A0AA86W0E1_9FABA</name>